<feature type="compositionally biased region" description="Polar residues" evidence="1">
    <location>
        <begin position="1146"/>
        <end position="1156"/>
    </location>
</feature>
<feature type="region of interest" description="Disordered" evidence="1">
    <location>
        <begin position="556"/>
        <end position="616"/>
    </location>
</feature>
<name>A0A7S2KW41_9STRA</name>
<feature type="compositionally biased region" description="Polar residues" evidence="1">
    <location>
        <begin position="556"/>
        <end position="609"/>
    </location>
</feature>
<feature type="region of interest" description="Disordered" evidence="1">
    <location>
        <begin position="107"/>
        <end position="138"/>
    </location>
</feature>
<evidence type="ECO:0000313" key="2">
    <source>
        <dbReference type="EMBL" id="CAD9588039.1"/>
    </source>
</evidence>
<sequence>MTANQACCACGGGDHFLPSTSPSISTMPTVSAAPTSLCLDAPEDWFDEEHGLGCDFFSESSYNYYSNDDWVWQRCIDYGDVLQDENGLQAKDACCACGGGLDRDFDAPSDAPTLSPEPSASLIPSTLPSLSQEPTTSSAPTKVCFDVEYWLDQYGHDCAWYEPNTWYDDYYYESTYMCTYYGDAYENEDLKMSANQACCTCGGGQHTLPTPPPTVSTQPSSSAAPTSLCVDDPVDWKDSENQFGCTFFEQELDDWWYDEEESRCDLYWHWRDDNNVDVRDACCACGGGKLRDLDAPSDMPSVSMNPTISPAPTPKEHELVTTFEGGNGANGNIFDLVALRYLAIREFDVHTDSQFSDVMVYSKSGSYIGYEYQESAWTFILETEVVGKGEGNRTPLPANTTVDVEIMPDESAAFCIILSSGVSYTNGDYPGNQLFASNDHLKFYEGAGLGSSYIGGSVYAYRIWNGAIRYSLLKLTDAPTAPPTLSMMPSMSSVPTMEPTVSAEPTSSVEPTMVCEDVVGWFDSFGDGCDWFDDDYRYYDDDFYYDDAFIRARNLQNTRAPTNSPNNDGSISPQTAQTRAPTNSPNSNGSIAPQTAQTKVPTSTITSQPVQPPSSYYYDDDANNTWSRCEAYGDFAGGMFNLTANQACCVCGGGQHTLPTASPTVSAAPTVSSAPTSVCEDDPAEWMDDYFGVTCETFDNDPDLCIEWDWLSDINDVEAKEACCACGGGMKRDPRAPSDMPSLSMQPTISSAPTSSERELMTTMDGYSYGYGNMFDLTALRYLAIRELDLHCYYSYGIGIIAYIYTKDGTHMNSEYDPDAWAQAGKAQMSSTAGEGNLTPVPATAFGNGTIVEIMPNATVAFCILLDSRVVISSYGSYQGNVFASDDNLIFYEGVGLQTSYIGGYVYSPLVWNGAIRYSFLKLTDKPSISPSISLAPSVSNAPTMEPTISAEPSISAKPTKSCADVPNWHDRHDDGCDWYDADINRCATYGDHHGGLFNMTANQACCVCGGGDHRMPSAAPTVTAAPTITAQPTGECTNHNSWGIEEIEMHCGWFEDDDPLYYFYMDDGDTRCDMFGFMSDENNVPAREACCVCGGGTKRERITTGPPTATPSLLPTVEPTNAPSSTPNVEPTSSPSIEPSEVVTQTVEPSSTPSVKPSVASQSNVVQETSSSVSSTWSSLRLSFLAVLVQGFFCV</sequence>
<dbReference type="PANTHER" id="PTHR33683">
    <property type="entry name" value="1, PUTATIVE-RELATED"/>
    <property type="match status" value="1"/>
</dbReference>
<dbReference type="PANTHER" id="PTHR33683:SF46">
    <property type="entry name" value="SUSHI DOMAIN-CONTAINING PROTEIN"/>
    <property type="match status" value="1"/>
</dbReference>
<organism evidence="2">
    <name type="scientific">Leptocylindrus danicus</name>
    <dbReference type="NCBI Taxonomy" id="163516"/>
    <lineage>
        <taxon>Eukaryota</taxon>
        <taxon>Sar</taxon>
        <taxon>Stramenopiles</taxon>
        <taxon>Ochrophyta</taxon>
        <taxon>Bacillariophyta</taxon>
        <taxon>Coscinodiscophyceae</taxon>
        <taxon>Chaetocerotophycidae</taxon>
        <taxon>Leptocylindrales</taxon>
        <taxon>Leptocylindraceae</taxon>
        <taxon>Leptocylindrus</taxon>
    </lineage>
</organism>
<feature type="compositionally biased region" description="Polar residues" evidence="1">
    <location>
        <begin position="741"/>
        <end position="755"/>
    </location>
</feature>
<dbReference type="EMBL" id="HBGY01019653">
    <property type="protein sequence ID" value="CAD9588039.1"/>
    <property type="molecule type" value="Transcribed_RNA"/>
</dbReference>
<feature type="region of interest" description="Disordered" evidence="1">
    <location>
        <begin position="1102"/>
        <end position="1167"/>
    </location>
</feature>
<accession>A0A7S2KW41</accession>
<dbReference type="AlphaFoldDB" id="A0A7S2KW41"/>
<proteinExistence type="predicted"/>
<gene>
    <name evidence="2" type="ORF">LDAN0321_LOCUS12449</name>
</gene>
<feature type="compositionally biased region" description="Low complexity" evidence="1">
    <location>
        <begin position="1130"/>
        <end position="1145"/>
    </location>
</feature>
<reference evidence="2" key="1">
    <citation type="submission" date="2021-01" db="EMBL/GenBank/DDBJ databases">
        <authorList>
            <person name="Corre E."/>
            <person name="Pelletier E."/>
            <person name="Niang G."/>
            <person name="Scheremetjew M."/>
            <person name="Finn R."/>
            <person name="Kale V."/>
            <person name="Holt S."/>
            <person name="Cochrane G."/>
            <person name="Meng A."/>
            <person name="Brown T."/>
            <person name="Cohen L."/>
        </authorList>
    </citation>
    <scope>NUCLEOTIDE SEQUENCE</scope>
    <source>
        <strain evidence="2">B650</strain>
    </source>
</reference>
<feature type="region of interest" description="Disordered" evidence="1">
    <location>
        <begin position="736"/>
        <end position="757"/>
    </location>
</feature>
<feature type="compositionally biased region" description="Polar residues" evidence="1">
    <location>
        <begin position="1106"/>
        <end position="1129"/>
    </location>
</feature>
<protein>
    <submittedName>
        <fullName evidence="2">Uncharacterized protein</fullName>
    </submittedName>
</protein>
<feature type="compositionally biased region" description="Polar residues" evidence="1">
    <location>
        <begin position="116"/>
        <end position="138"/>
    </location>
</feature>
<evidence type="ECO:0000256" key="1">
    <source>
        <dbReference type="SAM" id="MobiDB-lite"/>
    </source>
</evidence>